<feature type="transmembrane region" description="Helical" evidence="2">
    <location>
        <begin position="120"/>
        <end position="141"/>
    </location>
</feature>
<evidence type="ECO:0000313" key="3">
    <source>
        <dbReference type="EMBL" id="CAE0421688.1"/>
    </source>
</evidence>
<dbReference type="EMBL" id="HBIM01024698">
    <property type="protein sequence ID" value="CAE0421688.1"/>
    <property type="molecule type" value="Transcribed_RNA"/>
</dbReference>
<protein>
    <submittedName>
        <fullName evidence="3">Uncharacterized protein</fullName>
    </submittedName>
</protein>
<name>A0A7S3P9C3_9STRA</name>
<dbReference type="PANTHER" id="PTHR33294:SF6">
    <property type="entry name" value="AWPM-19-LIKE FAMILY PROTEIN"/>
    <property type="match status" value="1"/>
</dbReference>
<gene>
    <name evidence="3" type="ORF">ACOF00016_LOCUS18325</name>
</gene>
<dbReference type="PANTHER" id="PTHR33294">
    <property type="entry name" value="AWPM-19-LIKE FAMILY PROTEIN"/>
    <property type="match status" value="1"/>
</dbReference>
<accession>A0A7S3P9C3</accession>
<evidence type="ECO:0000256" key="1">
    <source>
        <dbReference type="SAM" id="MobiDB-lite"/>
    </source>
</evidence>
<dbReference type="AlphaFoldDB" id="A0A7S3P9C3"/>
<keyword evidence="2" id="KW-0812">Transmembrane</keyword>
<feature type="transmembrane region" description="Helical" evidence="2">
    <location>
        <begin position="46"/>
        <end position="69"/>
    </location>
</feature>
<dbReference type="InterPro" id="IPR008390">
    <property type="entry name" value="AWPM-19"/>
</dbReference>
<feature type="compositionally biased region" description="Basic and acidic residues" evidence="1">
    <location>
        <begin position="153"/>
        <end position="167"/>
    </location>
</feature>
<sequence>MDFKLPLLGLCAFNFCLYGTRALLGGHIINGIIEGDNEPIRQSAVTFLFLQTTLLTCMFGIAATLFGFVHVKEWTDTSRMVAMGLGLIACMMEFLTTGYGGKQWELTGDLLEDRLHFMGVSAPVEAFTMLLFVGVLFMPLAKPAERDEEGGMTDEHHDDEVLPPKTA</sequence>
<dbReference type="Pfam" id="PF05512">
    <property type="entry name" value="AWPM-19"/>
    <property type="match status" value="1"/>
</dbReference>
<reference evidence="3" key="1">
    <citation type="submission" date="2021-01" db="EMBL/GenBank/DDBJ databases">
        <authorList>
            <person name="Corre E."/>
            <person name="Pelletier E."/>
            <person name="Niang G."/>
            <person name="Scheremetjew M."/>
            <person name="Finn R."/>
            <person name="Kale V."/>
            <person name="Holt S."/>
            <person name="Cochrane G."/>
            <person name="Meng A."/>
            <person name="Brown T."/>
            <person name="Cohen L."/>
        </authorList>
    </citation>
    <scope>NUCLEOTIDE SEQUENCE</scope>
    <source>
        <strain evidence="3">CCMP127</strain>
    </source>
</reference>
<feature type="transmembrane region" description="Helical" evidence="2">
    <location>
        <begin position="81"/>
        <end position="100"/>
    </location>
</feature>
<keyword evidence="2" id="KW-1133">Transmembrane helix</keyword>
<organism evidence="3">
    <name type="scientific">Amphora coffeiformis</name>
    <dbReference type="NCBI Taxonomy" id="265554"/>
    <lineage>
        <taxon>Eukaryota</taxon>
        <taxon>Sar</taxon>
        <taxon>Stramenopiles</taxon>
        <taxon>Ochrophyta</taxon>
        <taxon>Bacillariophyta</taxon>
        <taxon>Bacillariophyceae</taxon>
        <taxon>Bacillariophycidae</taxon>
        <taxon>Thalassiophysales</taxon>
        <taxon>Catenulaceae</taxon>
        <taxon>Amphora</taxon>
    </lineage>
</organism>
<feature type="region of interest" description="Disordered" evidence="1">
    <location>
        <begin position="146"/>
        <end position="167"/>
    </location>
</feature>
<evidence type="ECO:0000256" key="2">
    <source>
        <dbReference type="SAM" id="Phobius"/>
    </source>
</evidence>
<keyword evidence="2" id="KW-0472">Membrane</keyword>
<proteinExistence type="predicted"/>